<dbReference type="Proteomes" id="UP000012040">
    <property type="component" value="Chromosome"/>
</dbReference>
<feature type="binding site" evidence="4">
    <location>
        <position position="329"/>
    </location>
    <ligand>
        <name>S-adenosyl-L-methionine</name>
        <dbReference type="ChEBI" id="CHEBI:59789"/>
    </ligand>
</feature>
<evidence type="ECO:0000313" key="6">
    <source>
        <dbReference type="EMBL" id="AGH96730.1"/>
    </source>
</evidence>
<dbReference type="SUPFAM" id="SSF50249">
    <property type="entry name" value="Nucleic acid-binding proteins"/>
    <property type="match status" value="1"/>
</dbReference>
<keyword evidence="7" id="KW-1185">Reference proteome</keyword>
<proteinExistence type="inferred from homology"/>
<keyword evidence="2 4" id="KW-0808">Transferase</keyword>
<keyword evidence="1 4" id="KW-0489">Methyltransferase</keyword>
<dbReference type="PANTHER" id="PTHR11061">
    <property type="entry name" value="RNA M5U METHYLTRANSFERASE"/>
    <property type="match status" value="1"/>
</dbReference>
<evidence type="ECO:0000256" key="2">
    <source>
        <dbReference type="ARBA" id="ARBA00022679"/>
    </source>
</evidence>
<protein>
    <submittedName>
        <fullName evidence="6">RNA methyltransferase</fullName>
    </submittedName>
</protein>
<dbReference type="STRING" id="1184267.A11Q_2514"/>
<evidence type="ECO:0000313" key="7">
    <source>
        <dbReference type="Proteomes" id="UP000012040"/>
    </source>
</evidence>
<dbReference type="PANTHER" id="PTHR11061:SF30">
    <property type="entry name" value="TRNA (URACIL(54)-C(5))-METHYLTRANSFERASE"/>
    <property type="match status" value="1"/>
</dbReference>
<dbReference type="InterPro" id="IPR012340">
    <property type="entry name" value="NA-bd_OB-fold"/>
</dbReference>
<dbReference type="Gene3D" id="2.40.50.140">
    <property type="entry name" value="Nucleic acid-binding proteins"/>
    <property type="match status" value="1"/>
</dbReference>
<evidence type="ECO:0000256" key="4">
    <source>
        <dbReference type="PROSITE-ProRule" id="PRU01024"/>
    </source>
</evidence>
<dbReference type="InterPro" id="IPR029063">
    <property type="entry name" value="SAM-dependent_MTases_sf"/>
</dbReference>
<feature type="binding site" evidence="4">
    <location>
        <position position="231"/>
    </location>
    <ligand>
        <name>S-adenosyl-L-methionine</name>
        <dbReference type="ChEBI" id="CHEBI:59789"/>
    </ligand>
</feature>
<evidence type="ECO:0000259" key="5">
    <source>
        <dbReference type="PROSITE" id="PS50926"/>
    </source>
</evidence>
<sequence length="400" mass="45938">MKSTKPQHSNKQSKRGSALESLLHSEHTAEIEKLVVGGQGLARIQYQDKFLVVFIPRTAPQEQVRFRITHVEKNHLQAEVVQVLRPSPSRREAPCDYFTNCGGCSWQHITETEQLKQKELILQDLFKKFIPDVAYELLPSVSSENSFHYRNRIQLKQLGTELGYFRRGSHEIVDINHCLIAEKEISDRIPELKQKLKPAKELRKFELRINHLNQFEHYPIGGDGEGLSFSQVNNKVNEKLVATALQLIVQKNPKSLSELYAGAGNFTFPLLQALPDLHIESAEMNPKLTAFATEKLKNLKLQKRLFAFTTDCESFVQRRQLSSEVVFLDPPRAGCSEQVIQKIIHSDARTILYISCHPVFLARDLHKIFAAKPDYRLTHTQIFDMFPQTDHFETLVMLSK</sequence>
<dbReference type="InterPro" id="IPR002792">
    <property type="entry name" value="TRAM_dom"/>
</dbReference>
<dbReference type="Pfam" id="PF05958">
    <property type="entry name" value="tRNA_U5-meth_tr"/>
    <property type="match status" value="1"/>
</dbReference>
<feature type="binding site" evidence="4">
    <location>
        <position position="283"/>
    </location>
    <ligand>
        <name>S-adenosyl-L-methionine</name>
        <dbReference type="ChEBI" id="CHEBI:59789"/>
    </ligand>
</feature>
<gene>
    <name evidence="6" type="ORF">A11Q_2514</name>
</gene>
<dbReference type="PATRIC" id="fig|1184267.3.peg.2541"/>
<dbReference type="InterPro" id="IPR030391">
    <property type="entry name" value="MeTrfase_TrmA_CS"/>
</dbReference>
<dbReference type="SUPFAM" id="SSF53335">
    <property type="entry name" value="S-adenosyl-L-methionine-dependent methyltransferases"/>
    <property type="match status" value="1"/>
</dbReference>
<evidence type="ECO:0000256" key="1">
    <source>
        <dbReference type="ARBA" id="ARBA00022603"/>
    </source>
</evidence>
<dbReference type="PROSITE" id="PS51687">
    <property type="entry name" value="SAM_MT_RNA_M5U"/>
    <property type="match status" value="1"/>
</dbReference>
<dbReference type="Gene3D" id="3.40.50.150">
    <property type="entry name" value="Vaccinia Virus protein VP39"/>
    <property type="match status" value="2"/>
</dbReference>
<dbReference type="HOGENOM" id="CLU_014689_8_1_7"/>
<dbReference type="AlphaFoldDB" id="M4VE12"/>
<dbReference type="KEGG" id="bex:A11Q_2514"/>
<dbReference type="GO" id="GO:0070475">
    <property type="term" value="P:rRNA base methylation"/>
    <property type="evidence" value="ECO:0007669"/>
    <property type="project" value="TreeGrafter"/>
</dbReference>
<evidence type="ECO:0000256" key="3">
    <source>
        <dbReference type="ARBA" id="ARBA00022691"/>
    </source>
</evidence>
<feature type="binding site" evidence="4">
    <location>
        <position position="260"/>
    </location>
    <ligand>
        <name>S-adenosyl-L-methionine</name>
        <dbReference type="ChEBI" id="CHEBI:59789"/>
    </ligand>
</feature>
<dbReference type="EMBL" id="CP003537">
    <property type="protein sequence ID" value="AGH96730.1"/>
    <property type="molecule type" value="Genomic_DNA"/>
</dbReference>
<comment type="similarity">
    <text evidence="4">Belongs to the class I-like SAM-binding methyltransferase superfamily. RNA M5U methyltransferase family.</text>
</comment>
<dbReference type="eggNOG" id="COG2265">
    <property type="taxonomic scope" value="Bacteria"/>
</dbReference>
<name>M4VE12_9BACT</name>
<dbReference type="InterPro" id="IPR010280">
    <property type="entry name" value="U5_MeTrfase_fam"/>
</dbReference>
<feature type="active site" description="Nucleophile" evidence="4">
    <location>
        <position position="356"/>
    </location>
</feature>
<keyword evidence="3 4" id="KW-0949">S-adenosyl-L-methionine</keyword>
<organism evidence="6 7">
    <name type="scientific">Pseudobdellovibrio exovorus JSS</name>
    <dbReference type="NCBI Taxonomy" id="1184267"/>
    <lineage>
        <taxon>Bacteria</taxon>
        <taxon>Pseudomonadati</taxon>
        <taxon>Bdellovibrionota</taxon>
        <taxon>Bdellovibrionia</taxon>
        <taxon>Bdellovibrionales</taxon>
        <taxon>Pseudobdellovibrionaceae</taxon>
        <taxon>Pseudobdellovibrio</taxon>
    </lineage>
</organism>
<accession>M4VE12</accession>
<dbReference type="GO" id="GO:0070041">
    <property type="term" value="F:rRNA (uridine-C5-)-methyltransferase activity"/>
    <property type="evidence" value="ECO:0007669"/>
    <property type="project" value="TreeGrafter"/>
</dbReference>
<feature type="domain" description="TRAM" evidence="5">
    <location>
        <begin position="12"/>
        <end position="82"/>
    </location>
</feature>
<reference evidence="6 7" key="1">
    <citation type="journal article" date="2013" name="ISME J.">
        <title>By their genes ye shall know them: genomic signatures of predatory bacteria.</title>
        <authorList>
            <person name="Pasternak Z."/>
            <person name="Pietrokovski S."/>
            <person name="Rotem O."/>
            <person name="Gophna U."/>
            <person name="Lurie-Weinberger M.N."/>
            <person name="Jurkevitch E."/>
        </authorList>
    </citation>
    <scope>NUCLEOTIDE SEQUENCE [LARGE SCALE GENOMIC DNA]</scope>
    <source>
        <strain evidence="6 7">JSS</strain>
    </source>
</reference>
<dbReference type="PROSITE" id="PS01231">
    <property type="entry name" value="TRMA_2"/>
    <property type="match status" value="1"/>
</dbReference>
<dbReference type="PROSITE" id="PS50926">
    <property type="entry name" value="TRAM"/>
    <property type="match status" value="1"/>
</dbReference>